<feature type="region of interest" description="Disordered" evidence="1">
    <location>
        <begin position="92"/>
        <end position="117"/>
    </location>
</feature>
<name>A0A2P5BQQ2_PARAD</name>
<keyword evidence="3" id="KW-1185">Reference proteome</keyword>
<evidence type="ECO:0000313" key="2">
    <source>
        <dbReference type="EMBL" id="PON51117.1"/>
    </source>
</evidence>
<accession>A0A2P5BQQ2</accession>
<dbReference type="EMBL" id="JXTB01000237">
    <property type="protein sequence ID" value="PON51117.1"/>
    <property type="molecule type" value="Genomic_DNA"/>
</dbReference>
<protein>
    <submittedName>
        <fullName evidence="2">Uncharacterized protein</fullName>
    </submittedName>
</protein>
<gene>
    <name evidence="2" type="ORF">PanWU01x14_218260</name>
</gene>
<evidence type="ECO:0000256" key="1">
    <source>
        <dbReference type="SAM" id="MobiDB-lite"/>
    </source>
</evidence>
<dbReference type="Proteomes" id="UP000237105">
    <property type="component" value="Unassembled WGS sequence"/>
</dbReference>
<proteinExistence type="predicted"/>
<dbReference type="AlphaFoldDB" id="A0A2P5BQQ2"/>
<organism evidence="2 3">
    <name type="scientific">Parasponia andersonii</name>
    <name type="common">Sponia andersonii</name>
    <dbReference type="NCBI Taxonomy" id="3476"/>
    <lineage>
        <taxon>Eukaryota</taxon>
        <taxon>Viridiplantae</taxon>
        <taxon>Streptophyta</taxon>
        <taxon>Embryophyta</taxon>
        <taxon>Tracheophyta</taxon>
        <taxon>Spermatophyta</taxon>
        <taxon>Magnoliopsida</taxon>
        <taxon>eudicotyledons</taxon>
        <taxon>Gunneridae</taxon>
        <taxon>Pentapetalae</taxon>
        <taxon>rosids</taxon>
        <taxon>fabids</taxon>
        <taxon>Rosales</taxon>
        <taxon>Cannabaceae</taxon>
        <taxon>Parasponia</taxon>
    </lineage>
</organism>
<sequence length="117" mass="13631">MCVTVQVIHKIPHGFTLCTYTYKHLILIFQFIHIITYRGSWNHATKALKILKFIMHRTEPNRNLNPGVNISWLLLLMRGPNPYLRGAYAASATRAGCRRRGRGRSAYPRRQSRRRSP</sequence>
<reference evidence="3" key="1">
    <citation type="submission" date="2016-06" db="EMBL/GenBank/DDBJ databases">
        <title>Parallel loss of symbiosis genes in relatives of nitrogen-fixing non-legume Parasponia.</title>
        <authorList>
            <person name="Van Velzen R."/>
            <person name="Holmer R."/>
            <person name="Bu F."/>
            <person name="Rutten L."/>
            <person name="Van Zeijl A."/>
            <person name="Liu W."/>
            <person name="Santuari L."/>
            <person name="Cao Q."/>
            <person name="Sharma T."/>
            <person name="Shen D."/>
            <person name="Roswanjaya Y."/>
            <person name="Wardhani T."/>
            <person name="Kalhor M.S."/>
            <person name="Jansen J."/>
            <person name="Van den Hoogen J."/>
            <person name="Gungor B."/>
            <person name="Hartog M."/>
            <person name="Hontelez J."/>
            <person name="Verver J."/>
            <person name="Yang W.-C."/>
            <person name="Schijlen E."/>
            <person name="Repin R."/>
            <person name="Schilthuizen M."/>
            <person name="Schranz E."/>
            <person name="Heidstra R."/>
            <person name="Miyata K."/>
            <person name="Fedorova E."/>
            <person name="Kohlen W."/>
            <person name="Bisseling T."/>
            <person name="Smit S."/>
            <person name="Geurts R."/>
        </authorList>
    </citation>
    <scope>NUCLEOTIDE SEQUENCE [LARGE SCALE GENOMIC DNA]</scope>
    <source>
        <strain evidence="3">cv. WU1-14</strain>
    </source>
</reference>
<dbReference type="OrthoDB" id="10347245at2759"/>
<comment type="caution">
    <text evidence="2">The sequence shown here is derived from an EMBL/GenBank/DDBJ whole genome shotgun (WGS) entry which is preliminary data.</text>
</comment>
<evidence type="ECO:0000313" key="3">
    <source>
        <dbReference type="Proteomes" id="UP000237105"/>
    </source>
</evidence>